<keyword evidence="6" id="KW-1185">Reference proteome</keyword>
<dbReference type="PROSITE" id="PS00463">
    <property type="entry name" value="ZN2_CY6_FUNGAL_1"/>
    <property type="match status" value="1"/>
</dbReference>
<dbReference type="AlphaFoldDB" id="A0A9P4J4A3"/>
<accession>A0A9P4J4A3</accession>
<dbReference type="Proteomes" id="UP000799439">
    <property type="component" value="Unassembled WGS sequence"/>
</dbReference>
<evidence type="ECO:0000259" key="4">
    <source>
        <dbReference type="PROSITE" id="PS50048"/>
    </source>
</evidence>
<evidence type="ECO:0000256" key="2">
    <source>
        <dbReference type="ARBA" id="ARBA00023242"/>
    </source>
</evidence>
<evidence type="ECO:0000313" key="5">
    <source>
        <dbReference type="EMBL" id="KAF2154539.1"/>
    </source>
</evidence>
<dbReference type="SMART" id="SM00066">
    <property type="entry name" value="GAL4"/>
    <property type="match status" value="1"/>
</dbReference>
<dbReference type="InterPro" id="IPR001138">
    <property type="entry name" value="Zn2Cys6_DnaBD"/>
</dbReference>
<feature type="compositionally biased region" description="Low complexity" evidence="3">
    <location>
        <begin position="82"/>
        <end position="94"/>
    </location>
</feature>
<feature type="region of interest" description="Disordered" evidence="3">
    <location>
        <begin position="68"/>
        <end position="99"/>
    </location>
</feature>
<evidence type="ECO:0000256" key="3">
    <source>
        <dbReference type="SAM" id="MobiDB-lite"/>
    </source>
</evidence>
<comment type="caution">
    <text evidence="5">The sequence shown here is derived from an EMBL/GenBank/DDBJ whole genome shotgun (WGS) entry which is preliminary data.</text>
</comment>
<evidence type="ECO:0000256" key="1">
    <source>
        <dbReference type="ARBA" id="ARBA00004123"/>
    </source>
</evidence>
<reference evidence="5" key="1">
    <citation type="journal article" date="2020" name="Stud. Mycol.">
        <title>101 Dothideomycetes genomes: a test case for predicting lifestyles and emergence of pathogens.</title>
        <authorList>
            <person name="Haridas S."/>
            <person name="Albert R."/>
            <person name="Binder M."/>
            <person name="Bloem J."/>
            <person name="Labutti K."/>
            <person name="Salamov A."/>
            <person name="Andreopoulos B."/>
            <person name="Baker S."/>
            <person name="Barry K."/>
            <person name="Bills G."/>
            <person name="Bluhm B."/>
            <person name="Cannon C."/>
            <person name="Castanera R."/>
            <person name="Culley D."/>
            <person name="Daum C."/>
            <person name="Ezra D."/>
            <person name="Gonzalez J."/>
            <person name="Henrissat B."/>
            <person name="Kuo A."/>
            <person name="Liang C."/>
            <person name="Lipzen A."/>
            <person name="Lutzoni F."/>
            <person name="Magnuson J."/>
            <person name="Mondo S."/>
            <person name="Nolan M."/>
            <person name="Ohm R."/>
            <person name="Pangilinan J."/>
            <person name="Park H.-J."/>
            <person name="Ramirez L."/>
            <person name="Alfaro M."/>
            <person name="Sun H."/>
            <person name="Tritt A."/>
            <person name="Yoshinaga Y."/>
            <person name="Zwiers L.-H."/>
            <person name="Turgeon B."/>
            <person name="Goodwin S."/>
            <person name="Spatafora J."/>
            <person name="Crous P."/>
            <person name="Grigoriev I."/>
        </authorList>
    </citation>
    <scope>NUCLEOTIDE SEQUENCE</scope>
    <source>
        <strain evidence="5">CBS 260.36</strain>
    </source>
</reference>
<feature type="domain" description="Zn(2)-C6 fungal-type" evidence="4">
    <location>
        <begin position="10"/>
        <end position="40"/>
    </location>
</feature>
<dbReference type="CDD" id="cd00067">
    <property type="entry name" value="GAL4"/>
    <property type="match status" value="1"/>
</dbReference>
<gene>
    <name evidence="5" type="ORF">K461DRAFT_326634</name>
</gene>
<dbReference type="Pfam" id="PF00172">
    <property type="entry name" value="Zn_clus"/>
    <property type="match status" value="1"/>
</dbReference>
<comment type="subcellular location">
    <subcellularLocation>
        <location evidence="1">Nucleus</location>
    </subcellularLocation>
</comment>
<dbReference type="GO" id="GO:0000981">
    <property type="term" value="F:DNA-binding transcription factor activity, RNA polymerase II-specific"/>
    <property type="evidence" value="ECO:0007669"/>
    <property type="project" value="InterPro"/>
</dbReference>
<name>A0A9P4J4A3_9PEZI</name>
<dbReference type="GO" id="GO:0005634">
    <property type="term" value="C:nucleus"/>
    <property type="evidence" value="ECO:0007669"/>
    <property type="project" value="UniProtKB-SubCell"/>
</dbReference>
<dbReference type="SUPFAM" id="SSF57701">
    <property type="entry name" value="Zn2/Cys6 DNA-binding domain"/>
    <property type="match status" value="1"/>
</dbReference>
<proteinExistence type="predicted"/>
<dbReference type="InterPro" id="IPR021858">
    <property type="entry name" value="Fun_TF"/>
</dbReference>
<dbReference type="EMBL" id="ML996083">
    <property type="protein sequence ID" value="KAF2154539.1"/>
    <property type="molecule type" value="Genomic_DNA"/>
</dbReference>
<dbReference type="OrthoDB" id="5213892at2759"/>
<organism evidence="5 6">
    <name type="scientific">Myriangium duriaei CBS 260.36</name>
    <dbReference type="NCBI Taxonomy" id="1168546"/>
    <lineage>
        <taxon>Eukaryota</taxon>
        <taxon>Fungi</taxon>
        <taxon>Dikarya</taxon>
        <taxon>Ascomycota</taxon>
        <taxon>Pezizomycotina</taxon>
        <taxon>Dothideomycetes</taxon>
        <taxon>Dothideomycetidae</taxon>
        <taxon>Myriangiales</taxon>
        <taxon>Myriangiaceae</taxon>
        <taxon>Myriangium</taxon>
    </lineage>
</organism>
<dbReference type="PROSITE" id="PS50048">
    <property type="entry name" value="ZN2_CY6_FUNGAL_2"/>
    <property type="match status" value="1"/>
</dbReference>
<evidence type="ECO:0000313" key="6">
    <source>
        <dbReference type="Proteomes" id="UP000799439"/>
    </source>
</evidence>
<dbReference type="InterPro" id="IPR036864">
    <property type="entry name" value="Zn2-C6_fun-type_DNA-bd_sf"/>
</dbReference>
<protein>
    <recommendedName>
        <fullName evidence="4">Zn(2)-C6 fungal-type domain-containing protein</fullName>
    </recommendedName>
</protein>
<dbReference type="GO" id="GO:0008270">
    <property type="term" value="F:zinc ion binding"/>
    <property type="evidence" value="ECO:0007669"/>
    <property type="project" value="InterPro"/>
</dbReference>
<dbReference type="Pfam" id="PF11951">
    <property type="entry name" value="Fungal_trans_2"/>
    <property type="match status" value="1"/>
</dbReference>
<keyword evidence="2" id="KW-0539">Nucleus</keyword>
<dbReference type="PANTHER" id="PTHR37534">
    <property type="entry name" value="TRANSCRIPTIONAL ACTIVATOR PROTEIN UGA3"/>
    <property type="match status" value="1"/>
</dbReference>
<dbReference type="Gene3D" id="4.10.240.10">
    <property type="entry name" value="Zn(2)-C6 fungal-type DNA-binding domain"/>
    <property type="match status" value="1"/>
</dbReference>
<sequence length="584" mass="65041">MSGAQLSTNGCWTCKLRKKKCDKAFPTCEECNRLYIDCHHDAEKPNWMDGGTRQEGMTKRIRNQIRDNSHLRPVRGSGALHGGTSIPGPGSSTSFRAPHEVTNSINPCNPLDCTPDQGIASRLEAATRLSERVSHSTVTPSRPGIESADTVLAMFYLDRLLPFLFPFYNPSDAEGGKSWVLELMSSSSEVHHAILCQSTYFFALDRGTTSHDAVWEAVFARSKNAFAALVASLQATEPSPRNMVLAITSILQLQRFEIAIGNWTNWTAHLNAATALFRQLLSLSSSYNDSERNFSYGAAINALGPTLWVSSPEAIEVQSAEQAAFKFSSALLIFSDIIASTVSHCAPQLLDYHKSLLVDLTSREGRRPLVDLQPITGCKNDVLLAIGEIAALDAWKQECKRAGNLDITEVADRAARIKQSLQHHLTALEEDTQHVDGTSSSFLYTFAQYHFQWTYATTQQSSVIARVWGHAALLYLFVVVSGWQPASTDVRHHIGCIVEILRYRLSHPALLRLVAWPFCVAGCLAQPEMEDHFRSLFSLLQPPAFFETMRRALDIMEEVWHNREDIDRDIAACLKHRNDLILLV</sequence>
<dbReference type="PANTHER" id="PTHR37534:SF20">
    <property type="entry name" value="PRO1A C6 ZINK-FINGER PROTEIN"/>
    <property type="match status" value="1"/>
</dbReference>